<gene>
    <name evidence="7" type="primary">LOC113854893</name>
</gene>
<dbReference type="GO" id="GO:0008171">
    <property type="term" value="F:O-methyltransferase activity"/>
    <property type="evidence" value="ECO:0007669"/>
    <property type="project" value="InterPro"/>
</dbReference>
<keyword evidence="6" id="KW-1185">Reference proteome</keyword>
<dbReference type="Pfam" id="PF01596">
    <property type="entry name" value="Methyltransf_3"/>
    <property type="match status" value="1"/>
</dbReference>
<evidence type="ECO:0000313" key="7">
    <source>
        <dbReference type="RefSeq" id="XP_027342009.1"/>
    </source>
</evidence>
<evidence type="ECO:0000256" key="4">
    <source>
        <dbReference type="ARBA" id="ARBA00022691"/>
    </source>
</evidence>
<dbReference type="InterPro" id="IPR029063">
    <property type="entry name" value="SAM-dependent_MTases_sf"/>
</dbReference>
<accession>A0A8B8KGC9</accession>
<proteinExistence type="inferred from homology"/>
<comment type="similarity">
    <text evidence="5">Belongs to the class I-like SAM-binding methyltransferase superfamily. Cation-dependent O-methyltransferase family.</text>
</comment>
<dbReference type="SUPFAM" id="SSF53335">
    <property type="entry name" value="S-adenosyl-L-methionine-dependent methyltransferases"/>
    <property type="match status" value="1"/>
</dbReference>
<keyword evidence="2" id="KW-0489">Methyltransferase</keyword>
<dbReference type="Proteomes" id="UP000694853">
    <property type="component" value="Unplaced"/>
</dbReference>
<sequence>MTSNPVILQSQNLTKYILETSVYPREAEVLKELRNATASHPWGFMGAAPDAGQLMALLLKLLNAKKTIEVGVFTGYSLLCTALAIPDDGKIIALDPDREAYEIGLPFIKKAGVEHKIDFVESPALPVLDKLLEDPSNKGTFDFAFVDADKGNYWNYHERLLELVKIGGLIIYDNTLWGGTVAWAEEDVPQPKRRIRQDALAFNKAIADDSRVEISLASIGDGLTICRRAH</sequence>
<dbReference type="GO" id="GO:0008757">
    <property type="term" value="F:S-adenosylmethionine-dependent methyltransferase activity"/>
    <property type="evidence" value="ECO:0007669"/>
    <property type="project" value="TreeGrafter"/>
</dbReference>
<dbReference type="PANTHER" id="PTHR10509:SF96">
    <property type="entry name" value="CAFFEOYL-COA O-METHYLTRANSFERASE"/>
    <property type="match status" value="1"/>
</dbReference>
<evidence type="ECO:0000313" key="6">
    <source>
        <dbReference type="Proteomes" id="UP000694853"/>
    </source>
</evidence>
<dbReference type="AlphaFoldDB" id="A0A8B8KGC9"/>
<evidence type="ECO:0000256" key="3">
    <source>
        <dbReference type="ARBA" id="ARBA00022679"/>
    </source>
</evidence>
<evidence type="ECO:0000256" key="2">
    <source>
        <dbReference type="ARBA" id="ARBA00022603"/>
    </source>
</evidence>
<dbReference type="GO" id="GO:0032259">
    <property type="term" value="P:methylation"/>
    <property type="evidence" value="ECO:0007669"/>
    <property type="project" value="UniProtKB-KW"/>
</dbReference>
<organism evidence="6 7">
    <name type="scientific">Abrus precatorius</name>
    <name type="common">Indian licorice</name>
    <name type="synonym">Glycine abrus</name>
    <dbReference type="NCBI Taxonomy" id="3816"/>
    <lineage>
        <taxon>Eukaryota</taxon>
        <taxon>Viridiplantae</taxon>
        <taxon>Streptophyta</taxon>
        <taxon>Embryophyta</taxon>
        <taxon>Tracheophyta</taxon>
        <taxon>Spermatophyta</taxon>
        <taxon>Magnoliopsida</taxon>
        <taxon>eudicotyledons</taxon>
        <taxon>Gunneridae</taxon>
        <taxon>Pentapetalae</taxon>
        <taxon>rosids</taxon>
        <taxon>fabids</taxon>
        <taxon>Fabales</taxon>
        <taxon>Fabaceae</taxon>
        <taxon>Papilionoideae</taxon>
        <taxon>50 kb inversion clade</taxon>
        <taxon>NPAAA clade</taxon>
        <taxon>indigoferoid/millettioid clade</taxon>
        <taxon>Abreae</taxon>
        <taxon>Abrus</taxon>
    </lineage>
</organism>
<name>A0A8B8KGC9_ABRPR</name>
<evidence type="ECO:0000256" key="1">
    <source>
        <dbReference type="ARBA" id="ARBA00002334"/>
    </source>
</evidence>
<evidence type="ECO:0000256" key="5">
    <source>
        <dbReference type="ARBA" id="ARBA00023453"/>
    </source>
</evidence>
<dbReference type="CDD" id="cd02440">
    <property type="entry name" value="AdoMet_MTases"/>
    <property type="match status" value="1"/>
</dbReference>
<reference evidence="6" key="1">
    <citation type="journal article" date="2019" name="Toxins">
        <title>Detection of Abrin-Like and Prepropulchellin-Like Toxin Genes and Transcripts Using Whole Genome Sequencing and Full-Length Transcript Sequencing of Abrus precatorius.</title>
        <authorList>
            <person name="Hovde B.T."/>
            <person name="Daligault H.E."/>
            <person name="Hanschen E.R."/>
            <person name="Kunde Y.A."/>
            <person name="Johnson M.B."/>
            <person name="Starkenburg S.R."/>
            <person name="Johnson S.L."/>
        </authorList>
    </citation>
    <scope>NUCLEOTIDE SEQUENCE [LARGE SCALE GENOMIC DNA]</scope>
</reference>
<dbReference type="GeneID" id="113854893"/>
<protein>
    <submittedName>
        <fullName evidence="7">Probable caffeoyl-CoA O-methyltransferase At4g26220</fullName>
    </submittedName>
</protein>
<keyword evidence="3" id="KW-0808">Transferase</keyword>
<dbReference type="RefSeq" id="XP_027342009.1">
    <property type="nucleotide sequence ID" value="XM_027486208.1"/>
</dbReference>
<dbReference type="KEGG" id="aprc:113854893"/>
<keyword evidence="4" id="KW-0949">S-adenosyl-L-methionine</keyword>
<dbReference type="PROSITE" id="PS51682">
    <property type="entry name" value="SAM_OMT_I"/>
    <property type="match status" value="1"/>
</dbReference>
<dbReference type="OrthoDB" id="10251242at2759"/>
<comment type="function">
    <text evidence="1">Methylates caffeoyl-CoA to feruloyl-CoA and 5-hydroxyferuloyl-CoA to sinapoyl-CoA. Plays a role in the synthesis of feruloylated polysaccharides. Involved in the reinforcement of the plant cell wall. Also involved in the responding to wounding or pathogen challenge by the increased formation of cell wall-bound ferulic acid polymers.</text>
</comment>
<dbReference type="InterPro" id="IPR050362">
    <property type="entry name" value="Cation-dep_OMT"/>
</dbReference>
<dbReference type="InterPro" id="IPR002935">
    <property type="entry name" value="SAM_O-MeTrfase"/>
</dbReference>
<dbReference type="Gene3D" id="3.40.50.150">
    <property type="entry name" value="Vaccinia Virus protein VP39"/>
    <property type="match status" value="1"/>
</dbReference>
<reference evidence="7" key="2">
    <citation type="submission" date="2025-08" db="UniProtKB">
        <authorList>
            <consortium name="RefSeq"/>
        </authorList>
    </citation>
    <scope>IDENTIFICATION</scope>
    <source>
        <tissue evidence="7">Young leaves</tissue>
    </source>
</reference>
<dbReference type="PANTHER" id="PTHR10509">
    <property type="entry name" value="O-METHYLTRANSFERASE-RELATED"/>
    <property type="match status" value="1"/>
</dbReference>